<evidence type="ECO:0000256" key="11">
    <source>
        <dbReference type="ARBA" id="ARBA00023224"/>
    </source>
</evidence>
<dbReference type="FunCoup" id="B3RY98">
    <property type="interactions" value="1305"/>
</dbReference>
<dbReference type="FunFam" id="2.10.50.30:FF:000004">
    <property type="entry name" value="Taste receptor type 1 member 3-like protein"/>
    <property type="match status" value="1"/>
</dbReference>
<evidence type="ECO:0000256" key="3">
    <source>
        <dbReference type="ARBA" id="ARBA00022475"/>
    </source>
</evidence>
<feature type="transmembrane region" description="Helical" evidence="12">
    <location>
        <begin position="597"/>
        <end position="617"/>
    </location>
</feature>
<evidence type="ECO:0000256" key="8">
    <source>
        <dbReference type="ARBA" id="ARBA00023136"/>
    </source>
</evidence>
<keyword evidence="7" id="KW-0297">G-protein coupled receptor</keyword>
<dbReference type="PROSITE" id="PS50259">
    <property type="entry name" value="G_PROTEIN_RECEP_F3_4"/>
    <property type="match status" value="1"/>
</dbReference>
<keyword evidence="10" id="KW-0325">Glycoprotein</keyword>
<gene>
    <name evidence="14" type="ORF">TRIADDRAFT_11098</name>
</gene>
<reference evidence="14 15" key="1">
    <citation type="journal article" date="2008" name="Nature">
        <title>The Trichoplax genome and the nature of placozoans.</title>
        <authorList>
            <person name="Srivastava M."/>
            <person name="Begovic E."/>
            <person name="Chapman J."/>
            <person name="Putnam N.H."/>
            <person name="Hellsten U."/>
            <person name="Kawashima T."/>
            <person name="Kuo A."/>
            <person name="Mitros T."/>
            <person name="Salamov A."/>
            <person name="Carpenter M.L."/>
            <person name="Signorovitch A.Y."/>
            <person name="Moreno M.A."/>
            <person name="Kamm K."/>
            <person name="Grimwood J."/>
            <person name="Schmutz J."/>
            <person name="Shapiro H."/>
            <person name="Grigoriev I.V."/>
            <person name="Buss L.W."/>
            <person name="Schierwater B."/>
            <person name="Dellaporta S.L."/>
            <person name="Rokhsar D.S."/>
        </authorList>
    </citation>
    <scope>NUCLEOTIDE SEQUENCE [LARGE SCALE GENOMIC DNA]</scope>
    <source>
        <strain evidence="14 15">Grell-BS-1999</strain>
    </source>
</reference>
<evidence type="ECO:0000256" key="1">
    <source>
        <dbReference type="ARBA" id="ARBA00004651"/>
    </source>
</evidence>
<feature type="non-terminal residue" evidence="14">
    <location>
        <position position="1"/>
    </location>
</feature>
<dbReference type="RefSeq" id="XP_002112453.1">
    <property type="nucleotide sequence ID" value="XM_002112417.1"/>
</dbReference>
<dbReference type="Pfam" id="PF00003">
    <property type="entry name" value="7tm_3"/>
    <property type="match status" value="1"/>
</dbReference>
<dbReference type="InterPro" id="IPR000162">
    <property type="entry name" value="GPCR_3_mtglu_rcpt"/>
</dbReference>
<dbReference type="PhylomeDB" id="B3RY98"/>
<evidence type="ECO:0000313" key="14">
    <source>
        <dbReference type="EMBL" id="EDV24563.1"/>
    </source>
</evidence>
<evidence type="ECO:0000313" key="15">
    <source>
        <dbReference type="Proteomes" id="UP000009022"/>
    </source>
</evidence>
<dbReference type="PRINTS" id="PR00248">
    <property type="entry name" value="GPCRMGR"/>
</dbReference>
<evidence type="ECO:0000259" key="13">
    <source>
        <dbReference type="PROSITE" id="PS50259"/>
    </source>
</evidence>
<keyword evidence="9" id="KW-0675">Receptor</keyword>
<dbReference type="FunFam" id="3.40.50.2300:FF:000145">
    <property type="entry name" value="Glutamate receptor, metabotropic"/>
    <property type="match status" value="1"/>
</dbReference>
<dbReference type="Proteomes" id="UP000009022">
    <property type="component" value="Unassembled WGS sequence"/>
</dbReference>
<dbReference type="InterPro" id="IPR017978">
    <property type="entry name" value="GPCR_3_C"/>
</dbReference>
<dbReference type="PRINTS" id="PR00593">
    <property type="entry name" value="MTABOTROPICR"/>
</dbReference>
<keyword evidence="8 12" id="KW-0472">Membrane</keyword>
<dbReference type="InterPro" id="IPR028082">
    <property type="entry name" value="Peripla_BP_I"/>
</dbReference>
<feature type="transmembrane region" description="Helical" evidence="12">
    <location>
        <begin position="719"/>
        <end position="740"/>
    </location>
</feature>
<feature type="non-terminal residue" evidence="14">
    <location>
        <position position="807"/>
    </location>
</feature>
<evidence type="ECO:0000256" key="9">
    <source>
        <dbReference type="ARBA" id="ARBA00023170"/>
    </source>
</evidence>
<sequence>KSYAFKDGDIILGGLFPIHEFLSDQNCGNIRETEISLQLMHAMIYAVQSINNRKDLLPGIQLGFQIRDSCSRDTIALKESLLMLTRPDSNFNTSLASQYKILPSCANNNSRKYNNASQKRIVGVIGPGSSRESVLVSDLLNIFRIPQISYSSTSDDLSEKERYKYFLRTVPRDYLQVRAMIDLCLHYNWSYVQFVYSEGSYGENGFKNFRSQITTLNLCIAAEYELAQSAPTHRYDTVMSSILSKSNKAKVVILFCNWGEMAKLFEAADRANAAGRIIFIGSDDWTTNTYYMNSSNYVAEGSLYFQLHGEYVRDFDRYFTQLTPYNVDRIQDPWFNESWQANFNCNLPPATENICDKSLRWTNVTGGFTQGRKIIYVINGVYAYAHALHNMHKELCKGKSGLCSAMQSIDGHLLFKYLLRVSFMDIANSSHVEFDNQGDIKNGGYDIDNLQKVNKSYISRIVGIWLSDDLSLRKDTIQWSIGNSSHILESECSQPCQEGLFKIIKEEICCWVCTSCISKQYFNYSLSQCVDCPINYWPHPNRTFCIPVDITHINLRDGISVILIIFSIIGMTFVAYLFYVYRKFNNHPTIKASGRELCYCIMCSSIVISINCITPIPKPTISLCVWYRVATGLSFSLCYGSLLVKTTRIYRIFRHSKQSLKRPSFTSPKSQILFVSTIVIIRLLVVITWVGLEPPAIQREYYDYGKEIHLKCKHATTDMIISTSIDGTLIVLCTVFAFLTRHLPENYNEARFINFSMFAVIIVWLAFISAYFTFKVNLQPVMLAITGYISVMATLLFVFVPKLYEIF</sequence>
<dbReference type="GeneID" id="6754102"/>
<dbReference type="KEGG" id="tad:TRIADDRAFT_11098"/>
<dbReference type="PANTHER" id="PTHR24060">
    <property type="entry name" value="METABOTROPIC GLUTAMATE RECEPTOR"/>
    <property type="match status" value="1"/>
</dbReference>
<keyword evidence="15" id="KW-1185">Reference proteome</keyword>
<evidence type="ECO:0000256" key="7">
    <source>
        <dbReference type="ARBA" id="ARBA00023040"/>
    </source>
</evidence>
<dbReference type="InParanoid" id="B3RY98"/>
<dbReference type="SUPFAM" id="SSF53822">
    <property type="entry name" value="Periplasmic binding protein-like I"/>
    <property type="match status" value="1"/>
</dbReference>
<dbReference type="HOGENOM" id="CLU_005389_0_0_1"/>
<dbReference type="Gene3D" id="3.40.50.2300">
    <property type="match status" value="2"/>
</dbReference>
<dbReference type="InterPro" id="IPR001828">
    <property type="entry name" value="ANF_lig-bd_rcpt"/>
</dbReference>
<feature type="transmembrane region" description="Helical" evidence="12">
    <location>
        <begin position="780"/>
        <end position="800"/>
    </location>
</feature>
<dbReference type="OrthoDB" id="425344at2759"/>
<dbReference type="GO" id="GO:0005886">
    <property type="term" value="C:plasma membrane"/>
    <property type="evidence" value="ECO:0000318"/>
    <property type="project" value="GO_Central"/>
</dbReference>
<keyword evidence="5" id="KW-0732">Signal</keyword>
<keyword evidence="6 12" id="KW-1133">Transmembrane helix</keyword>
<comment type="subcellular location">
    <subcellularLocation>
        <location evidence="1">Cell membrane</location>
        <topology evidence="1">Multi-pass membrane protein</topology>
    </subcellularLocation>
</comment>
<feature type="transmembrane region" description="Helical" evidence="12">
    <location>
        <begin position="629"/>
        <end position="650"/>
    </location>
</feature>
<dbReference type="OMA" id="TYVPEHP"/>
<evidence type="ECO:0000256" key="12">
    <source>
        <dbReference type="SAM" id="Phobius"/>
    </source>
</evidence>
<dbReference type="CDD" id="cd06362">
    <property type="entry name" value="PBP1_mGluR"/>
    <property type="match status" value="1"/>
</dbReference>
<evidence type="ECO:0000256" key="4">
    <source>
        <dbReference type="ARBA" id="ARBA00022692"/>
    </source>
</evidence>
<evidence type="ECO:0000256" key="10">
    <source>
        <dbReference type="ARBA" id="ARBA00023180"/>
    </source>
</evidence>
<dbReference type="EMBL" id="DS985245">
    <property type="protein sequence ID" value="EDV24563.1"/>
    <property type="molecule type" value="Genomic_DNA"/>
</dbReference>
<evidence type="ECO:0000256" key="5">
    <source>
        <dbReference type="ARBA" id="ARBA00022729"/>
    </source>
</evidence>
<proteinExistence type="inferred from homology"/>
<dbReference type="InterPro" id="IPR000337">
    <property type="entry name" value="GPCR_3"/>
</dbReference>
<keyword evidence="3" id="KW-1003">Cell membrane</keyword>
<feature type="transmembrane region" description="Helical" evidence="12">
    <location>
        <begin position="559"/>
        <end position="581"/>
    </location>
</feature>
<comment type="similarity">
    <text evidence="2">Belongs to the G-protein coupled receptor 3 family.</text>
</comment>
<dbReference type="GO" id="GO:0051966">
    <property type="term" value="P:regulation of synaptic transmission, glutamatergic"/>
    <property type="evidence" value="ECO:0000318"/>
    <property type="project" value="GO_Central"/>
</dbReference>
<dbReference type="AlphaFoldDB" id="B3RY98"/>
<keyword evidence="4 12" id="KW-0812">Transmembrane</keyword>
<name>B3RY98_TRIAD</name>
<dbReference type="InterPro" id="IPR038550">
    <property type="entry name" value="GPCR_3_9-Cys_sf"/>
</dbReference>
<feature type="transmembrane region" description="Helical" evidence="12">
    <location>
        <begin position="752"/>
        <end position="774"/>
    </location>
</feature>
<keyword evidence="11" id="KW-0807">Transducer</keyword>
<dbReference type="InterPro" id="IPR050726">
    <property type="entry name" value="mGluR"/>
</dbReference>
<feature type="transmembrane region" description="Helical" evidence="12">
    <location>
        <begin position="671"/>
        <end position="692"/>
    </location>
</feature>
<dbReference type="Gene3D" id="2.10.50.30">
    <property type="entry name" value="GPCR, family 3, nine cysteines domain"/>
    <property type="match status" value="1"/>
</dbReference>
<dbReference type="InterPro" id="IPR011500">
    <property type="entry name" value="GPCR_3_9-Cys_dom"/>
</dbReference>
<dbReference type="CTD" id="6754102"/>
<evidence type="ECO:0000256" key="2">
    <source>
        <dbReference type="ARBA" id="ARBA00007242"/>
    </source>
</evidence>
<protein>
    <recommendedName>
        <fullName evidence="13">G-protein coupled receptors family 3 profile domain-containing protein</fullName>
    </recommendedName>
</protein>
<dbReference type="GO" id="GO:0001640">
    <property type="term" value="F:adenylate cyclase inhibiting G protein-coupled glutamate receptor activity"/>
    <property type="evidence" value="ECO:0000318"/>
    <property type="project" value="GO_Central"/>
</dbReference>
<evidence type="ECO:0000256" key="6">
    <source>
        <dbReference type="ARBA" id="ARBA00022989"/>
    </source>
</evidence>
<dbReference type="GO" id="GO:0007216">
    <property type="term" value="P:G protein-coupled glutamate receptor signaling pathway"/>
    <property type="evidence" value="ECO:0000318"/>
    <property type="project" value="GO_Central"/>
</dbReference>
<feature type="domain" description="G-protein coupled receptors family 3 profile" evidence="13">
    <location>
        <begin position="559"/>
        <end position="807"/>
    </location>
</feature>
<dbReference type="eggNOG" id="KOG1056">
    <property type="taxonomic scope" value="Eukaryota"/>
</dbReference>
<dbReference type="Pfam" id="PF01094">
    <property type="entry name" value="ANF_receptor"/>
    <property type="match status" value="1"/>
</dbReference>
<organism evidence="14 15">
    <name type="scientific">Trichoplax adhaerens</name>
    <name type="common">Trichoplax reptans</name>
    <dbReference type="NCBI Taxonomy" id="10228"/>
    <lineage>
        <taxon>Eukaryota</taxon>
        <taxon>Metazoa</taxon>
        <taxon>Placozoa</taxon>
        <taxon>Uniplacotomia</taxon>
        <taxon>Trichoplacea</taxon>
        <taxon>Trichoplacidae</taxon>
        <taxon>Trichoplax</taxon>
    </lineage>
</organism>
<dbReference type="Pfam" id="PF07562">
    <property type="entry name" value="NCD3G"/>
    <property type="match status" value="1"/>
</dbReference>
<accession>B3RY98</accession>